<dbReference type="HAMAP" id="MF_00456">
    <property type="entry name" value="ProB"/>
    <property type="match status" value="1"/>
</dbReference>
<dbReference type="RefSeq" id="WP_011700438.1">
    <property type="nucleotide sequence ID" value="NC_008554.1"/>
</dbReference>
<evidence type="ECO:0000256" key="5">
    <source>
        <dbReference type="ARBA" id="ARBA00022741"/>
    </source>
</evidence>
<dbReference type="InterPro" id="IPR001057">
    <property type="entry name" value="Glu/AcGlu_kinase"/>
</dbReference>
<dbReference type="InterPro" id="IPR005715">
    <property type="entry name" value="Glu_5kinase/COase_Synthase"/>
</dbReference>
<feature type="binding site" evidence="8">
    <location>
        <position position="160"/>
    </location>
    <ligand>
        <name>substrate</name>
    </ligand>
</feature>
<dbReference type="PROSITE" id="PS00902">
    <property type="entry name" value="GLUTAMATE_5_KINASE"/>
    <property type="match status" value="1"/>
</dbReference>
<dbReference type="FunFam" id="3.40.1160.10:FF:000018">
    <property type="entry name" value="Glutamate 5-kinase"/>
    <property type="match status" value="1"/>
</dbReference>
<dbReference type="InterPro" id="IPR041739">
    <property type="entry name" value="G5K_ProB"/>
</dbReference>
<comment type="subcellular location">
    <subcellularLocation>
        <location evidence="8">Cytoplasm</location>
    </subcellularLocation>
</comment>
<comment type="catalytic activity">
    <reaction evidence="8">
        <text>L-glutamate + ATP = L-glutamyl 5-phosphate + ADP</text>
        <dbReference type="Rhea" id="RHEA:14877"/>
        <dbReference type="ChEBI" id="CHEBI:29985"/>
        <dbReference type="ChEBI" id="CHEBI:30616"/>
        <dbReference type="ChEBI" id="CHEBI:58274"/>
        <dbReference type="ChEBI" id="CHEBI:456216"/>
        <dbReference type="EC" id="2.7.2.11"/>
    </reaction>
</comment>
<evidence type="ECO:0000313" key="10">
    <source>
        <dbReference type="EMBL" id="ABK19313.1"/>
    </source>
</evidence>
<feature type="domain" description="PUA" evidence="9">
    <location>
        <begin position="288"/>
        <end position="371"/>
    </location>
</feature>
<dbReference type="PIRSF" id="PIRSF000729">
    <property type="entry name" value="GK"/>
    <property type="match status" value="1"/>
</dbReference>
<accession>A0LPG1</accession>
<feature type="binding site" evidence="8">
    <location>
        <begin position="180"/>
        <end position="181"/>
    </location>
    <ligand>
        <name>ATP</name>
        <dbReference type="ChEBI" id="CHEBI:30616"/>
    </ligand>
</feature>
<reference evidence="10 11" key="1">
    <citation type="submission" date="2006-10" db="EMBL/GenBank/DDBJ databases">
        <title>Complete sequence of Syntrophobacter fumaroxidans MPOB.</title>
        <authorList>
            <consortium name="US DOE Joint Genome Institute"/>
            <person name="Copeland A."/>
            <person name="Lucas S."/>
            <person name="Lapidus A."/>
            <person name="Barry K."/>
            <person name="Detter J.C."/>
            <person name="Glavina del Rio T."/>
            <person name="Hammon N."/>
            <person name="Israni S."/>
            <person name="Pitluck S."/>
            <person name="Goltsman E.G."/>
            <person name="Martinez M."/>
            <person name="Schmutz J."/>
            <person name="Larimer F."/>
            <person name="Land M."/>
            <person name="Hauser L."/>
            <person name="Kyrpides N."/>
            <person name="Kim E."/>
            <person name="Boone D.R."/>
            <person name="Brockman F."/>
            <person name="Culley D."/>
            <person name="Ferry J."/>
            <person name="Gunsalus R."/>
            <person name="McInerney M.J."/>
            <person name="Morrison M."/>
            <person name="Plugge C."/>
            <person name="Rohlin L."/>
            <person name="Scholten J."/>
            <person name="Sieber J."/>
            <person name="Stams A.J.M."/>
            <person name="Worm P."/>
            <person name="Henstra A.M."/>
            <person name="Richardson P."/>
        </authorList>
    </citation>
    <scope>NUCLEOTIDE SEQUENCE [LARGE SCALE GENOMIC DNA]</scope>
    <source>
        <strain evidence="11">DSM 10017 / MPOB</strain>
    </source>
</reference>
<dbReference type="STRING" id="335543.Sfum_3643"/>
<keyword evidence="7 8" id="KW-0067">ATP-binding</keyword>
<evidence type="ECO:0000256" key="3">
    <source>
        <dbReference type="ARBA" id="ARBA00022650"/>
    </source>
</evidence>
<dbReference type="InterPro" id="IPR015947">
    <property type="entry name" value="PUA-like_sf"/>
</dbReference>
<comment type="similarity">
    <text evidence="8">Belongs to the glutamate 5-kinase family.</text>
</comment>
<keyword evidence="6 8" id="KW-0418">Kinase</keyword>
<organism evidence="10 11">
    <name type="scientific">Syntrophobacter fumaroxidans (strain DSM 10017 / MPOB)</name>
    <dbReference type="NCBI Taxonomy" id="335543"/>
    <lineage>
        <taxon>Bacteria</taxon>
        <taxon>Pseudomonadati</taxon>
        <taxon>Thermodesulfobacteriota</taxon>
        <taxon>Syntrophobacteria</taxon>
        <taxon>Syntrophobacterales</taxon>
        <taxon>Syntrophobacteraceae</taxon>
        <taxon>Syntrophobacter</taxon>
    </lineage>
</organism>
<name>A0LPG1_SYNFM</name>
<protein>
    <recommendedName>
        <fullName evidence="8">Glutamate 5-kinase</fullName>
        <ecNumber evidence="8">2.7.2.11</ecNumber>
    </recommendedName>
    <alternativeName>
        <fullName evidence="8">Gamma-glutamyl kinase</fullName>
        <shortName evidence="8">GK</shortName>
    </alternativeName>
</protein>
<dbReference type="SUPFAM" id="SSF88697">
    <property type="entry name" value="PUA domain-like"/>
    <property type="match status" value="1"/>
</dbReference>
<keyword evidence="1 8" id="KW-0963">Cytoplasm</keyword>
<evidence type="ECO:0000256" key="6">
    <source>
        <dbReference type="ARBA" id="ARBA00022777"/>
    </source>
</evidence>
<dbReference type="InParanoid" id="A0LPG1"/>
<feature type="binding site" evidence="8">
    <location>
        <position position="61"/>
    </location>
    <ligand>
        <name>substrate</name>
    </ligand>
</feature>
<dbReference type="InterPro" id="IPR019797">
    <property type="entry name" value="Glutamate_5-kinase_CS"/>
</dbReference>
<feature type="binding site" evidence="8">
    <location>
        <position position="20"/>
    </location>
    <ligand>
        <name>ATP</name>
        <dbReference type="ChEBI" id="CHEBI:30616"/>
    </ligand>
</feature>
<dbReference type="EMBL" id="CP000478">
    <property type="protein sequence ID" value="ABK19313.1"/>
    <property type="molecule type" value="Genomic_DNA"/>
</dbReference>
<dbReference type="PANTHER" id="PTHR43654:SF1">
    <property type="entry name" value="ISOPENTENYL PHOSPHATE KINASE"/>
    <property type="match status" value="1"/>
</dbReference>
<keyword evidence="5 8" id="KW-0547">Nucleotide-binding</keyword>
<dbReference type="GO" id="GO:0004349">
    <property type="term" value="F:glutamate 5-kinase activity"/>
    <property type="evidence" value="ECO:0007669"/>
    <property type="project" value="UniProtKB-UniRule"/>
</dbReference>
<keyword evidence="2 8" id="KW-0028">Amino-acid biosynthesis</keyword>
<evidence type="ECO:0000256" key="1">
    <source>
        <dbReference type="ARBA" id="ARBA00022490"/>
    </source>
</evidence>
<dbReference type="GO" id="GO:0005524">
    <property type="term" value="F:ATP binding"/>
    <property type="evidence" value="ECO:0007669"/>
    <property type="project" value="UniProtKB-KW"/>
</dbReference>
<dbReference type="InterPro" id="IPR011529">
    <property type="entry name" value="Glu_5kinase"/>
</dbReference>
<dbReference type="GO" id="GO:0003723">
    <property type="term" value="F:RNA binding"/>
    <property type="evidence" value="ECO:0007669"/>
    <property type="project" value="InterPro"/>
</dbReference>
<comment type="function">
    <text evidence="8">Catalyzes the transfer of a phosphate group to glutamate to form L-glutamate 5-phosphate.</text>
</comment>
<keyword evidence="3 8" id="KW-0641">Proline biosynthesis</keyword>
<dbReference type="SUPFAM" id="SSF53633">
    <property type="entry name" value="Carbamate kinase-like"/>
    <property type="match status" value="1"/>
</dbReference>
<gene>
    <name evidence="8" type="primary">proB</name>
    <name evidence="10" type="ordered locus">Sfum_3643</name>
</gene>
<dbReference type="Pfam" id="PF01472">
    <property type="entry name" value="PUA"/>
    <property type="match status" value="1"/>
</dbReference>
<dbReference type="NCBIfam" id="TIGR01027">
    <property type="entry name" value="proB"/>
    <property type="match status" value="1"/>
</dbReference>
<comment type="pathway">
    <text evidence="8">Amino-acid biosynthesis; L-proline biosynthesis; L-glutamate 5-semialdehyde from L-glutamate: step 1/2.</text>
</comment>
<evidence type="ECO:0000259" key="9">
    <source>
        <dbReference type="SMART" id="SM00359"/>
    </source>
</evidence>
<dbReference type="PANTHER" id="PTHR43654">
    <property type="entry name" value="GLUTAMATE 5-KINASE"/>
    <property type="match status" value="1"/>
</dbReference>
<dbReference type="InterPro" id="IPR036393">
    <property type="entry name" value="AceGlu_kinase-like_sf"/>
</dbReference>
<dbReference type="eggNOG" id="COG0263">
    <property type="taxonomic scope" value="Bacteria"/>
</dbReference>
<evidence type="ECO:0000313" key="11">
    <source>
        <dbReference type="Proteomes" id="UP000001784"/>
    </source>
</evidence>
<keyword evidence="11" id="KW-1185">Reference proteome</keyword>
<dbReference type="CDD" id="cd21157">
    <property type="entry name" value="PUA_G5K"/>
    <property type="match status" value="1"/>
</dbReference>
<dbReference type="CDD" id="cd04242">
    <property type="entry name" value="AAK_G5K_ProB"/>
    <property type="match status" value="1"/>
</dbReference>
<dbReference type="InterPro" id="IPR036974">
    <property type="entry name" value="PUA_sf"/>
</dbReference>
<evidence type="ECO:0000256" key="8">
    <source>
        <dbReference type="HAMAP-Rule" id="MF_00456"/>
    </source>
</evidence>
<dbReference type="Proteomes" id="UP000001784">
    <property type="component" value="Chromosome"/>
</dbReference>
<dbReference type="EC" id="2.7.2.11" evidence="8"/>
<dbReference type="HOGENOM" id="CLU_025400_2_0_7"/>
<dbReference type="InterPro" id="IPR002478">
    <property type="entry name" value="PUA"/>
</dbReference>
<feature type="binding site" evidence="8">
    <location>
        <begin position="222"/>
        <end position="228"/>
    </location>
    <ligand>
        <name>ATP</name>
        <dbReference type="ChEBI" id="CHEBI:30616"/>
    </ligand>
</feature>
<dbReference type="KEGG" id="sfu:Sfum_3643"/>
<dbReference type="SMART" id="SM00359">
    <property type="entry name" value="PUA"/>
    <property type="match status" value="1"/>
</dbReference>
<evidence type="ECO:0000256" key="7">
    <source>
        <dbReference type="ARBA" id="ARBA00022840"/>
    </source>
</evidence>
<proteinExistence type="inferred from homology"/>
<dbReference type="GO" id="GO:0005829">
    <property type="term" value="C:cytosol"/>
    <property type="evidence" value="ECO:0007669"/>
    <property type="project" value="TreeGrafter"/>
</dbReference>
<dbReference type="Gene3D" id="3.40.1160.10">
    <property type="entry name" value="Acetylglutamate kinase-like"/>
    <property type="match status" value="2"/>
</dbReference>
<dbReference type="Pfam" id="PF00696">
    <property type="entry name" value="AA_kinase"/>
    <property type="match status" value="1"/>
</dbReference>
<evidence type="ECO:0000256" key="2">
    <source>
        <dbReference type="ARBA" id="ARBA00022605"/>
    </source>
</evidence>
<dbReference type="OrthoDB" id="9804434at2"/>
<dbReference type="FunFam" id="2.30.130.10:FF:000007">
    <property type="entry name" value="Glutamate 5-kinase"/>
    <property type="match status" value="1"/>
</dbReference>
<evidence type="ECO:0000256" key="4">
    <source>
        <dbReference type="ARBA" id="ARBA00022679"/>
    </source>
</evidence>
<dbReference type="GO" id="GO:0055129">
    <property type="term" value="P:L-proline biosynthetic process"/>
    <property type="evidence" value="ECO:0007669"/>
    <property type="project" value="UniProtKB-UniRule"/>
</dbReference>
<dbReference type="AlphaFoldDB" id="A0LPG1"/>
<dbReference type="UniPathway" id="UPA00098">
    <property type="reaction ID" value="UER00359"/>
</dbReference>
<dbReference type="Gene3D" id="2.30.130.10">
    <property type="entry name" value="PUA domain"/>
    <property type="match status" value="1"/>
</dbReference>
<dbReference type="PROSITE" id="PS50890">
    <property type="entry name" value="PUA"/>
    <property type="match status" value="1"/>
</dbReference>
<keyword evidence="4 8" id="KW-0808">Transferase</keyword>
<dbReference type="PRINTS" id="PR00474">
    <property type="entry name" value="GLU5KINASE"/>
</dbReference>
<sequence>MQDLQDRKKFFSRCRRVVIKVGSAVLTGPRGLNRVMIHRLSDQIAEFLERERGREVVIVTSGAVASGIRKIGLSERPRTIPHKQATAAVGQGALMEAWEGAFDKYDLLVAQLLLTSEDLAHRHRYLNARNTLETLLSWGILPIINENDTVVVEEIKFGDNDQLSAMIAGLIGADLVVNLTDTQGLYDCDPRLNSSAGLIPVVHRVDAKILACATPQPGSVGTGGMLSKVNAARKCLASGIPMIIAPGRERDILLRLFDGEMLGTVFLPRKRVYQGRKVWLANLPKPAGDLVLDAGAVLALRKKGKSLLPIGIREVRGTFGVGSPVRCLDEAGNVVGVGLSNYRSAEIESIKGHRSEEIETLIGYKHSDEVIHRNNFVLAGEMMEETDGGPDA</sequence>
<dbReference type="InterPro" id="IPR001048">
    <property type="entry name" value="Asp/Glu/Uridylate_kinase"/>
</dbReference>
<dbReference type="FunCoup" id="A0LPG1">
    <property type="interactions" value="391"/>
</dbReference>
<feature type="binding site" evidence="8">
    <location>
        <position position="148"/>
    </location>
    <ligand>
        <name>substrate</name>
    </ligand>
</feature>